<dbReference type="InterPro" id="IPR014710">
    <property type="entry name" value="RmlC-like_jellyroll"/>
</dbReference>
<dbReference type="SUPFAM" id="SSF51197">
    <property type="entry name" value="Clavaminate synthase-like"/>
    <property type="match status" value="1"/>
</dbReference>
<accession>A0ABW8YTM4</accession>
<organism evidence="2 3">
    <name type="scientific">Sphingomonas plantiphila</name>
    <dbReference type="NCBI Taxonomy" id="3163295"/>
    <lineage>
        <taxon>Bacteria</taxon>
        <taxon>Pseudomonadati</taxon>
        <taxon>Pseudomonadota</taxon>
        <taxon>Alphaproteobacteria</taxon>
        <taxon>Sphingomonadales</taxon>
        <taxon>Sphingomonadaceae</taxon>
        <taxon>Sphingomonas</taxon>
    </lineage>
</organism>
<feature type="domain" description="JmjC" evidence="1">
    <location>
        <begin position="94"/>
        <end position="270"/>
    </location>
</feature>
<evidence type="ECO:0000313" key="2">
    <source>
        <dbReference type="EMBL" id="MFL9842388.1"/>
    </source>
</evidence>
<reference evidence="2 3" key="1">
    <citation type="submission" date="2024-06" db="EMBL/GenBank/DDBJ databases">
        <authorList>
            <person name="Kaempfer P."/>
            <person name="Viver T."/>
        </authorList>
    </citation>
    <scope>NUCLEOTIDE SEQUENCE [LARGE SCALE GENOMIC DNA]</scope>
    <source>
        <strain evidence="2 3">ST-64</strain>
    </source>
</reference>
<dbReference type="InterPro" id="IPR041667">
    <property type="entry name" value="Cupin_8"/>
</dbReference>
<dbReference type="PANTHER" id="PTHR12461:SF105">
    <property type="entry name" value="HYPOXIA-INDUCIBLE FACTOR 1-ALPHA INHIBITOR"/>
    <property type="match status" value="1"/>
</dbReference>
<dbReference type="Gene3D" id="2.60.120.10">
    <property type="entry name" value="Jelly Rolls"/>
    <property type="match status" value="1"/>
</dbReference>
<dbReference type="PROSITE" id="PS51184">
    <property type="entry name" value="JMJC"/>
    <property type="match status" value="1"/>
</dbReference>
<evidence type="ECO:0000259" key="1">
    <source>
        <dbReference type="PROSITE" id="PS51184"/>
    </source>
</evidence>
<dbReference type="PANTHER" id="PTHR12461">
    <property type="entry name" value="HYPOXIA-INDUCIBLE FACTOR 1 ALPHA INHIBITOR-RELATED"/>
    <property type="match status" value="1"/>
</dbReference>
<dbReference type="RefSeq" id="WP_408080005.1">
    <property type="nucleotide sequence ID" value="NZ_JBELQC010000003.1"/>
</dbReference>
<sequence>MTVSPAIVDPAALRDDATFRAEVMRAATPVVMPGAVAKWPLLARPGAHDVIATLRGFDVGREAGLFVGTAETGGRYYYDATLSGFNFTQQAMACGDALQRILDRAGNADGETLYMGSLPSERYFPGAEALTPLPFVPATVCPRFWIGHASSVACHYDIMDNVACVTAGRRRFTLYPPQAIGDLYVGPVDHTMAGQPVALAVDSAPGDPRFPKFEAIRDQALVAELGPGDAIYIPKLWWHKVEALDDINVLANFWWDGFASGPDQPYAAMLLAMIAIAERPAAERDAWRAWFDHYVFRPDGHPLGFLPEERRGILASLGGGNYQRIRTMVMRMLRG</sequence>
<proteinExistence type="predicted"/>
<gene>
    <name evidence="2" type="ORF">ABS767_15565</name>
</gene>
<dbReference type="InterPro" id="IPR003347">
    <property type="entry name" value="JmjC_dom"/>
</dbReference>
<dbReference type="EMBL" id="JBELQC010000003">
    <property type="protein sequence ID" value="MFL9842388.1"/>
    <property type="molecule type" value="Genomic_DNA"/>
</dbReference>
<protein>
    <submittedName>
        <fullName evidence="2">Cupin-like domain-containing protein</fullName>
    </submittedName>
</protein>
<evidence type="ECO:0000313" key="3">
    <source>
        <dbReference type="Proteomes" id="UP001629244"/>
    </source>
</evidence>
<keyword evidence="3" id="KW-1185">Reference proteome</keyword>
<name>A0ABW8YTM4_9SPHN</name>
<dbReference type="Proteomes" id="UP001629244">
    <property type="component" value="Unassembled WGS sequence"/>
</dbReference>
<comment type="caution">
    <text evidence="2">The sequence shown here is derived from an EMBL/GenBank/DDBJ whole genome shotgun (WGS) entry which is preliminary data.</text>
</comment>
<dbReference type="SMART" id="SM00558">
    <property type="entry name" value="JmjC"/>
    <property type="match status" value="1"/>
</dbReference>
<dbReference type="Pfam" id="PF13621">
    <property type="entry name" value="Cupin_8"/>
    <property type="match status" value="1"/>
</dbReference>